<dbReference type="CDD" id="cd04277">
    <property type="entry name" value="ZnMc_serralysin_like"/>
    <property type="match status" value="1"/>
</dbReference>
<organism evidence="5 6">
    <name type="scientific">Teichococcus deserti</name>
    <dbReference type="NCBI Taxonomy" id="1817963"/>
    <lineage>
        <taxon>Bacteria</taxon>
        <taxon>Pseudomonadati</taxon>
        <taxon>Pseudomonadota</taxon>
        <taxon>Alphaproteobacteria</taxon>
        <taxon>Acetobacterales</taxon>
        <taxon>Roseomonadaceae</taxon>
        <taxon>Roseomonas</taxon>
    </lineage>
</organism>
<dbReference type="InterPro" id="IPR034033">
    <property type="entry name" value="Serralysin-like"/>
</dbReference>
<dbReference type="InterPro" id="IPR024079">
    <property type="entry name" value="MetalloPept_cat_dom_sf"/>
</dbReference>
<dbReference type="PANTHER" id="PTHR38340">
    <property type="entry name" value="S-LAYER PROTEIN"/>
    <property type="match status" value="1"/>
</dbReference>
<dbReference type="InterPro" id="IPR050557">
    <property type="entry name" value="RTX_toxin/Mannuronan_C5-epim"/>
</dbReference>
<protein>
    <recommendedName>
        <fullName evidence="4">Peptidase M10 serralysin C-terminal domain-containing protein</fullName>
    </recommendedName>
</protein>
<evidence type="ECO:0000259" key="4">
    <source>
        <dbReference type="Pfam" id="PF08548"/>
    </source>
</evidence>
<reference evidence="5 6" key="1">
    <citation type="submission" date="2016-10" db="EMBL/GenBank/DDBJ databases">
        <title>Draft Genome sequence of Roseomonas sp. strain M3.</title>
        <authorList>
            <person name="Subhash Y."/>
            <person name="Lee S."/>
        </authorList>
    </citation>
    <scope>NUCLEOTIDE SEQUENCE [LARGE SCALE GENOMIC DNA]</scope>
    <source>
        <strain evidence="5 6">M3</strain>
    </source>
</reference>
<dbReference type="GO" id="GO:0008237">
    <property type="term" value="F:metallopeptidase activity"/>
    <property type="evidence" value="ECO:0007669"/>
    <property type="project" value="InterPro"/>
</dbReference>
<sequence length="674" mass="72247">MAGTVSRTGQADIDALIYGTRWLGVTTYSFARSAGEYGSFGPWEANGFSQVTRMQKEAVRAILTDEGVLSPVLGAMSVKALTGLDIQHRESGGDLRFGQSSLVSTALGYYPGNSSTAGDVFFSSGGNPWDADVSRPAVGNYAYHATMHEIGHALGLKHPHEDGAKLSSDRDSIEYTVMSYRSYVGSARDTYRYGEWDAPQTYMTLDIAALQALYGADYGTRAGATRYSWDPSTGTMFIDGIAQGQPGANRVFLTVWDGGGRDTYDFSNYANDLYVDLAPGASSVISSAQLAQLGDGHTARGNVFNALLHQGDARSLIEDAIGGAGRDSIAGNQANNTLWGGAGDDVLEGREGNDVLVGGDGFDTAALRGRLLAPGYDNWLQSRVTAWDAEGVTVTTYRVTQANPAGEAVDSDRLIGVETLRYGDGAIVLDATALLDPFDYARANADVFRAGANAHAHYDAYGWREGRDPSAHFSTKAYLSAHADVRAAGVNPLDHYNQAGWREGRDPRADFDLRLYGIYNPDVAAAGIDPLLHYVQHGQAEGRRSAAAIGDDIRAGFDATHYLLANPDVGMAGLQAGAHYYTLGWREGRDPNAWFDTSGYLAAYADVRQAGIDPLAHYMNYGWREGRDPSAGFDTSGYLEAYRDIAAAGINPLQHFLTTGIYEGRQPFGDGAFG</sequence>
<dbReference type="InterPro" id="IPR013858">
    <property type="entry name" value="Peptidase_M10B_C"/>
</dbReference>
<evidence type="ECO:0000256" key="2">
    <source>
        <dbReference type="ARBA" id="ARBA00022525"/>
    </source>
</evidence>
<dbReference type="InterPro" id="IPR018511">
    <property type="entry name" value="Hemolysin-typ_Ca-bd_CS"/>
</dbReference>
<keyword evidence="3" id="KW-0677">Repeat</keyword>
<dbReference type="PROSITE" id="PS00330">
    <property type="entry name" value="HEMOLYSIN_CALCIUM"/>
    <property type="match status" value="1"/>
</dbReference>
<evidence type="ECO:0000313" key="6">
    <source>
        <dbReference type="Proteomes" id="UP000188879"/>
    </source>
</evidence>
<evidence type="ECO:0000256" key="1">
    <source>
        <dbReference type="ARBA" id="ARBA00004613"/>
    </source>
</evidence>
<dbReference type="PANTHER" id="PTHR38340:SF1">
    <property type="entry name" value="S-LAYER PROTEIN"/>
    <property type="match status" value="1"/>
</dbReference>
<dbReference type="Gene3D" id="2.150.10.10">
    <property type="entry name" value="Serralysin-like metalloprotease, C-terminal"/>
    <property type="match status" value="1"/>
</dbReference>
<dbReference type="SUPFAM" id="SSF51120">
    <property type="entry name" value="beta-Roll"/>
    <property type="match status" value="1"/>
</dbReference>
<name>A0A1V2H505_9PROT</name>
<dbReference type="Gene3D" id="3.40.390.10">
    <property type="entry name" value="Collagenase (Catalytic Domain)"/>
    <property type="match status" value="1"/>
</dbReference>
<comment type="subcellular location">
    <subcellularLocation>
        <location evidence="1">Secreted</location>
    </subcellularLocation>
</comment>
<keyword evidence="6" id="KW-1185">Reference proteome</keyword>
<proteinExistence type="predicted"/>
<dbReference type="AlphaFoldDB" id="A0A1V2H505"/>
<gene>
    <name evidence="5" type="ORF">BKE38_06770</name>
</gene>
<dbReference type="Pfam" id="PF08548">
    <property type="entry name" value="Peptidase_M10_C"/>
    <property type="match status" value="1"/>
</dbReference>
<evidence type="ECO:0000256" key="3">
    <source>
        <dbReference type="ARBA" id="ARBA00022737"/>
    </source>
</evidence>
<dbReference type="GO" id="GO:0005615">
    <property type="term" value="C:extracellular space"/>
    <property type="evidence" value="ECO:0007669"/>
    <property type="project" value="InterPro"/>
</dbReference>
<dbReference type="PRINTS" id="PR00313">
    <property type="entry name" value="CABNDNGRPT"/>
</dbReference>
<dbReference type="SUPFAM" id="SSF55486">
    <property type="entry name" value="Metalloproteases ('zincins'), catalytic domain"/>
    <property type="match status" value="1"/>
</dbReference>
<dbReference type="InterPro" id="IPR011049">
    <property type="entry name" value="Serralysin-like_metalloprot_C"/>
</dbReference>
<dbReference type="Proteomes" id="UP000188879">
    <property type="component" value="Unassembled WGS sequence"/>
</dbReference>
<dbReference type="GO" id="GO:0005509">
    <property type="term" value="F:calcium ion binding"/>
    <property type="evidence" value="ECO:0007669"/>
    <property type="project" value="InterPro"/>
</dbReference>
<accession>A0A1V2H505</accession>
<evidence type="ECO:0000313" key="5">
    <source>
        <dbReference type="EMBL" id="ONG56137.1"/>
    </source>
</evidence>
<keyword evidence="2" id="KW-0964">Secreted</keyword>
<feature type="domain" description="Peptidase M10 serralysin C-terminal" evidence="4">
    <location>
        <begin position="216"/>
        <end position="346"/>
    </location>
</feature>
<comment type="caution">
    <text evidence="5">The sequence shown here is derived from an EMBL/GenBank/DDBJ whole genome shotgun (WGS) entry which is preliminary data.</text>
</comment>
<dbReference type="EMBL" id="MLCO01000052">
    <property type="protein sequence ID" value="ONG56137.1"/>
    <property type="molecule type" value="Genomic_DNA"/>
</dbReference>